<keyword evidence="3" id="KW-0859">Xylose metabolism</keyword>
<dbReference type="EMBL" id="JANQBD010000021">
    <property type="protein sequence ID" value="MCR8634721.1"/>
    <property type="molecule type" value="Genomic_DNA"/>
</dbReference>
<dbReference type="InterPro" id="IPR043129">
    <property type="entry name" value="ATPase_NBD"/>
</dbReference>
<comment type="caution">
    <text evidence="4">The sequence shown here is derived from an EMBL/GenBank/DDBJ whole genome shotgun (WGS) entry which is preliminary data.</text>
</comment>
<evidence type="ECO:0000256" key="2">
    <source>
        <dbReference type="ARBA" id="ARBA00006479"/>
    </source>
</evidence>
<dbReference type="CDD" id="cd23763">
    <property type="entry name" value="ASKHA_ATPase_ROK"/>
    <property type="match status" value="1"/>
</dbReference>
<dbReference type="Gene3D" id="1.10.10.10">
    <property type="entry name" value="Winged helix-like DNA-binding domain superfamily/Winged helix DNA-binding domain"/>
    <property type="match status" value="1"/>
</dbReference>
<reference evidence="4 5" key="1">
    <citation type="submission" date="2022-08" db="EMBL/GenBank/DDBJ databases">
        <title>Paenibacillus endoradicis sp. nov., Paenibacillus radicibacter sp. nov and Paenibacillus pararadicis sp. nov., three cold-adapted plant growth-promoting bacteria isolated from root of Larix gmelinii in Great Khingan.</title>
        <authorList>
            <person name="Xue H."/>
        </authorList>
    </citation>
    <scope>NUCLEOTIDE SEQUENCE [LARGE SCALE GENOMIC DNA]</scope>
    <source>
        <strain evidence="4 5">N5-1-1-5</strain>
    </source>
</reference>
<dbReference type="PANTHER" id="PTHR18964">
    <property type="entry name" value="ROK (REPRESSOR, ORF, KINASE) FAMILY"/>
    <property type="match status" value="1"/>
</dbReference>
<dbReference type="Gene3D" id="3.30.420.40">
    <property type="match status" value="2"/>
</dbReference>
<evidence type="ECO:0000313" key="4">
    <source>
        <dbReference type="EMBL" id="MCR8634721.1"/>
    </source>
</evidence>
<name>A0ABT1YNF9_9BACL</name>
<accession>A0ABT1YNF9</accession>
<proteinExistence type="inferred from homology"/>
<organism evidence="4 5">
    <name type="scientific">Paenibacillus radicis</name>
    <name type="common">ex Xue et al. 2023</name>
    <dbReference type="NCBI Taxonomy" id="2972489"/>
    <lineage>
        <taxon>Bacteria</taxon>
        <taxon>Bacillati</taxon>
        <taxon>Bacillota</taxon>
        <taxon>Bacilli</taxon>
        <taxon>Bacillales</taxon>
        <taxon>Paenibacillaceae</taxon>
        <taxon>Paenibacillus</taxon>
    </lineage>
</organism>
<keyword evidence="5" id="KW-1185">Reference proteome</keyword>
<comment type="similarity">
    <text evidence="2">Belongs to the ROK (NagC/XylR) family.</text>
</comment>
<gene>
    <name evidence="4" type="ORF">NV381_26330</name>
</gene>
<dbReference type="Proteomes" id="UP001300012">
    <property type="component" value="Unassembled WGS sequence"/>
</dbReference>
<evidence type="ECO:0000256" key="1">
    <source>
        <dbReference type="ARBA" id="ARBA00002486"/>
    </source>
</evidence>
<dbReference type="InterPro" id="IPR036390">
    <property type="entry name" value="WH_DNA-bd_sf"/>
</dbReference>
<dbReference type="PANTHER" id="PTHR18964:SF149">
    <property type="entry name" value="BIFUNCTIONAL UDP-N-ACETYLGLUCOSAMINE 2-EPIMERASE_N-ACETYLMANNOSAMINE KINASE"/>
    <property type="match status" value="1"/>
</dbReference>
<comment type="function">
    <text evidence="1">Transcriptional repressor of xylose-utilizing enzymes.</text>
</comment>
<dbReference type="InterPro" id="IPR036388">
    <property type="entry name" value="WH-like_DNA-bd_sf"/>
</dbReference>
<dbReference type="SUPFAM" id="SSF53067">
    <property type="entry name" value="Actin-like ATPase domain"/>
    <property type="match status" value="1"/>
</dbReference>
<keyword evidence="3" id="KW-0119">Carbohydrate metabolism</keyword>
<sequence length="334" mass="37493">MKGANNLLVKMMNQRLVRHTLKYMRQATKQELAAKTGLSVVTINALLMDMIAAGEVHQGEMVPSNGGRPSSLYHYMGGYQHAVILYGYQKDKRNYMKLLVVNLFEESVYEEAEYMEQVLVSSFEEALDRVFAQFPTIHLIAFGLPGAEQDGIVTINDHPALVGSTFIPYYEARYGVPVIFVNDINGAVNGYYHQHCAEGESETVVGIYFPRSYPPGAGIIINGGVYTGYQNYAGEVGHYPLGCDWLTLDYSDEQQLTEAVGQLVAMICTVLAPNQIILYGDFWSEGNDQSVKKYAEQLLRDSFCIQVAISNQFENHFEQGLIQISLHELENRRE</sequence>
<dbReference type="SUPFAM" id="SSF46785">
    <property type="entry name" value="Winged helix' DNA-binding domain"/>
    <property type="match status" value="1"/>
</dbReference>
<evidence type="ECO:0000256" key="3">
    <source>
        <dbReference type="ARBA" id="ARBA00022629"/>
    </source>
</evidence>
<dbReference type="InterPro" id="IPR000600">
    <property type="entry name" value="ROK"/>
</dbReference>
<dbReference type="RefSeq" id="WP_258216272.1">
    <property type="nucleotide sequence ID" value="NZ_JANQBD010000021.1"/>
</dbReference>
<dbReference type="Pfam" id="PF00480">
    <property type="entry name" value="ROK"/>
    <property type="match status" value="1"/>
</dbReference>
<protein>
    <submittedName>
        <fullName evidence="4">ROK family protein</fullName>
    </submittedName>
</protein>
<evidence type="ECO:0000313" key="5">
    <source>
        <dbReference type="Proteomes" id="UP001300012"/>
    </source>
</evidence>